<dbReference type="AlphaFoldDB" id="A0A5J9T3V8"/>
<keyword evidence="3" id="KW-1185">Reference proteome</keyword>
<feature type="transmembrane region" description="Helical" evidence="1">
    <location>
        <begin position="144"/>
        <end position="171"/>
    </location>
</feature>
<dbReference type="Gramene" id="TVU05907">
    <property type="protein sequence ID" value="TVU05907"/>
    <property type="gene ID" value="EJB05_49092"/>
</dbReference>
<sequence length="210" mass="22119">MAVAEGLVSSPRAEATATRGSLALAVTDAVECLLYASYWLFFAVLPVATFGLLAGDGRQRHSPVVHVAGVIALCAGISFWVCMFASILLIKKVKGPASPRSAAPDPVDTVIICGPIFLFLICFALGSVGSMVNSFSNKGSLGEQIGLAIMALAVSAMSTLMCLVFIPAMALSMWRMRRSGWQGGSKFEEKPSGGERGIQMSKEPQVLTIC</sequence>
<proteinExistence type="predicted"/>
<comment type="caution">
    <text evidence="2">The sequence shown here is derived from an EMBL/GenBank/DDBJ whole genome shotgun (WGS) entry which is preliminary data.</text>
</comment>
<feature type="transmembrane region" description="Helical" evidence="1">
    <location>
        <begin position="110"/>
        <end position="132"/>
    </location>
</feature>
<keyword evidence="1" id="KW-0472">Membrane</keyword>
<keyword evidence="1" id="KW-0812">Transmembrane</keyword>
<organism evidence="2 3">
    <name type="scientific">Eragrostis curvula</name>
    <name type="common">weeping love grass</name>
    <dbReference type="NCBI Taxonomy" id="38414"/>
    <lineage>
        <taxon>Eukaryota</taxon>
        <taxon>Viridiplantae</taxon>
        <taxon>Streptophyta</taxon>
        <taxon>Embryophyta</taxon>
        <taxon>Tracheophyta</taxon>
        <taxon>Spermatophyta</taxon>
        <taxon>Magnoliopsida</taxon>
        <taxon>Liliopsida</taxon>
        <taxon>Poales</taxon>
        <taxon>Poaceae</taxon>
        <taxon>PACMAD clade</taxon>
        <taxon>Chloridoideae</taxon>
        <taxon>Eragrostideae</taxon>
        <taxon>Eragrostidinae</taxon>
        <taxon>Eragrostis</taxon>
    </lineage>
</organism>
<protein>
    <submittedName>
        <fullName evidence="2">Uncharacterized protein</fullName>
    </submittedName>
</protein>
<dbReference type="EMBL" id="RWGY01000051">
    <property type="protein sequence ID" value="TVU05907.1"/>
    <property type="molecule type" value="Genomic_DNA"/>
</dbReference>
<gene>
    <name evidence="2" type="ORF">EJB05_49092</name>
</gene>
<feature type="transmembrane region" description="Helical" evidence="1">
    <location>
        <begin position="32"/>
        <end position="53"/>
    </location>
</feature>
<keyword evidence="1" id="KW-1133">Transmembrane helix</keyword>
<reference evidence="2 3" key="1">
    <citation type="journal article" date="2019" name="Sci. Rep.">
        <title>A high-quality genome of Eragrostis curvula grass provides insights into Poaceae evolution and supports new strategies to enhance forage quality.</title>
        <authorList>
            <person name="Carballo J."/>
            <person name="Santos B.A.C.M."/>
            <person name="Zappacosta D."/>
            <person name="Garbus I."/>
            <person name="Selva J.P."/>
            <person name="Gallo C.A."/>
            <person name="Diaz A."/>
            <person name="Albertini E."/>
            <person name="Caccamo M."/>
            <person name="Echenique V."/>
        </authorList>
    </citation>
    <scope>NUCLEOTIDE SEQUENCE [LARGE SCALE GENOMIC DNA]</scope>
    <source>
        <strain evidence="3">cv. Victoria</strain>
        <tissue evidence="2">Leaf</tissue>
    </source>
</reference>
<feature type="transmembrane region" description="Helical" evidence="1">
    <location>
        <begin position="65"/>
        <end position="90"/>
    </location>
</feature>
<name>A0A5J9T3V8_9POAL</name>
<evidence type="ECO:0000256" key="1">
    <source>
        <dbReference type="SAM" id="Phobius"/>
    </source>
</evidence>
<evidence type="ECO:0000313" key="2">
    <source>
        <dbReference type="EMBL" id="TVU05907.1"/>
    </source>
</evidence>
<dbReference type="Proteomes" id="UP000324897">
    <property type="component" value="Unassembled WGS sequence"/>
</dbReference>
<accession>A0A5J9T3V8</accession>
<evidence type="ECO:0000313" key="3">
    <source>
        <dbReference type="Proteomes" id="UP000324897"/>
    </source>
</evidence>